<dbReference type="SMART" id="SM00054">
    <property type="entry name" value="EFh"/>
    <property type="match status" value="2"/>
</dbReference>
<dbReference type="GO" id="GO:0005509">
    <property type="term" value="F:calcium ion binding"/>
    <property type="evidence" value="ECO:0007669"/>
    <property type="project" value="InterPro"/>
</dbReference>
<dbReference type="Gene3D" id="1.10.238.10">
    <property type="entry name" value="EF-hand"/>
    <property type="match status" value="1"/>
</dbReference>
<evidence type="ECO:0000259" key="4">
    <source>
        <dbReference type="PROSITE" id="PS50222"/>
    </source>
</evidence>
<keyword evidence="3" id="KW-0106">Calcium</keyword>
<accession>A0AAP0D8Q9</accession>
<organism evidence="5 6">
    <name type="scientific">Deinandra increscens subsp. villosa</name>
    <dbReference type="NCBI Taxonomy" id="3103831"/>
    <lineage>
        <taxon>Eukaryota</taxon>
        <taxon>Viridiplantae</taxon>
        <taxon>Streptophyta</taxon>
        <taxon>Embryophyta</taxon>
        <taxon>Tracheophyta</taxon>
        <taxon>Spermatophyta</taxon>
        <taxon>Magnoliopsida</taxon>
        <taxon>eudicotyledons</taxon>
        <taxon>Gunneridae</taxon>
        <taxon>Pentapetalae</taxon>
        <taxon>asterids</taxon>
        <taxon>campanulids</taxon>
        <taxon>Asterales</taxon>
        <taxon>Asteraceae</taxon>
        <taxon>Asteroideae</taxon>
        <taxon>Heliantheae alliance</taxon>
        <taxon>Madieae</taxon>
        <taxon>Madiinae</taxon>
        <taxon>Deinandra</taxon>
    </lineage>
</organism>
<dbReference type="SUPFAM" id="SSF47473">
    <property type="entry name" value="EF-hand"/>
    <property type="match status" value="1"/>
</dbReference>
<evidence type="ECO:0000256" key="1">
    <source>
        <dbReference type="ARBA" id="ARBA00022723"/>
    </source>
</evidence>
<dbReference type="Proteomes" id="UP001408789">
    <property type="component" value="Unassembled WGS sequence"/>
</dbReference>
<dbReference type="InterPro" id="IPR018247">
    <property type="entry name" value="EF_Hand_1_Ca_BS"/>
</dbReference>
<dbReference type="Pfam" id="PF00036">
    <property type="entry name" value="EF-hand_1"/>
    <property type="match status" value="1"/>
</dbReference>
<gene>
    <name evidence="5" type="ORF">SSX86_014052</name>
</gene>
<dbReference type="EMBL" id="JBCNJP010000015">
    <property type="protein sequence ID" value="KAK9066729.1"/>
    <property type="molecule type" value="Genomic_DNA"/>
</dbReference>
<keyword evidence="6" id="KW-1185">Reference proteome</keyword>
<comment type="caution">
    <text evidence="5">The sequence shown here is derived from an EMBL/GenBank/DDBJ whole genome shotgun (WGS) entry which is preliminary data.</text>
</comment>
<evidence type="ECO:0000313" key="6">
    <source>
        <dbReference type="Proteomes" id="UP001408789"/>
    </source>
</evidence>
<dbReference type="PROSITE" id="PS50222">
    <property type="entry name" value="EF_HAND_2"/>
    <property type="match status" value="2"/>
</dbReference>
<name>A0AAP0D8Q9_9ASTR</name>
<proteinExistence type="predicted"/>
<evidence type="ECO:0000256" key="3">
    <source>
        <dbReference type="ARBA" id="ARBA00022837"/>
    </source>
</evidence>
<dbReference type="InterPro" id="IPR002048">
    <property type="entry name" value="EF_hand_dom"/>
</dbReference>
<dbReference type="InterPro" id="IPR011992">
    <property type="entry name" value="EF-hand-dom_pair"/>
</dbReference>
<feature type="domain" description="EF-hand" evidence="4">
    <location>
        <begin position="19"/>
        <end position="54"/>
    </location>
</feature>
<dbReference type="CDD" id="cd00051">
    <property type="entry name" value="EFh"/>
    <property type="match status" value="1"/>
</dbReference>
<dbReference type="Pfam" id="PF13202">
    <property type="entry name" value="EF-hand_5"/>
    <property type="match status" value="1"/>
</dbReference>
<protein>
    <recommendedName>
        <fullName evidence="4">EF-hand domain-containing protein</fullName>
    </recommendedName>
</protein>
<sequence length="96" mass="10815">MTTWCPRHYNGWHQAEVPLTEAQVEGLIRRYDTDGDGKISRKELRAILKKLGVRFAGFRAARAMAHVDANKDGVISDEEVNELAKYAVSKWGVTIT</sequence>
<keyword evidence="2" id="KW-0677">Repeat</keyword>
<reference evidence="5 6" key="1">
    <citation type="submission" date="2024-04" db="EMBL/GenBank/DDBJ databases">
        <title>The reference genome of an endangered Asteraceae, Deinandra increscens subsp. villosa, native to the Central Coast of California.</title>
        <authorList>
            <person name="Guilliams M."/>
            <person name="Hasenstab-Lehman K."/>
            <person name="Meyer R."/>
            <person name="Mcevoy S."/>
        </authorList>
    </citation>
    <scope>NUCLEOTIDE SEQUENCE [LARGE SCALE GENOMIC DNA]</scope>
    <source>
        <tissue evidence="5">Leaf</tissue>
    </source>
</reference>
<evidence type="ECO:0000313" key="5">
    <source>
        <dbReference type="EMBL" id="KAK9066729.1"/>
    </source>
</evidence>
<feature type="domain" description="EF-hand" evidence="4">
    <location>
        <begin position="55"/>
        <end position="90"/>
    </location>
</feature>
<dbReference type="AlphaFoldDB" id="A0AAP0D8Q9"/>
<dbReference type="PROSITE" id="PS00018">
    <property type="entry name" value="EF_HAND_1"/>
    <property type="match status" value="2"/>
</dbReference>
<evidence type="ECO:0000256" key="2">
    <source>
        <dbReference type="ARBA" id="ARBA00022737"/>
    </source>
</evidence>
<dbReference type="PANTHER" id="PTHR10891">
    <property type="entry name" value="EF-HAND CALCIUM-BINDING DOMAIN CONTAINING PROTEIN"/>
    <property type="match status" value="1"/>
</dbReference>
<keyword evidence="1" id="KW-0479">Metal-binding</keyword>
<dbReference type="InterPro" id="IPR039647">
    <property type="entry name" value="EF_hand_pair_protein_CML-like"/>
</dbReference>